<dbReference type="CDD" id="cd00051">
    <property type="entry name" value="EFh"/>
    <property type="match status" value="1"/>
</dbReference>
<keyword evidence="3" id="KW-0560">Oxidoreductase</keyword>
<evidence type="ECO:0000256" key="1">
    <source>
        <dbReference type="ARBA" id="ARBA00010928"/>
    </source>
</evidence>
<evidence type="ECO:0000313" key="6">
    <source>
        <dbReference type="Proteomes" id="UP001230188"/>
    </source>
</evidence>
<comment type="similarity">
    <text evidence="1">Belongs to the Gfo/Idh/MocA family.</text>
</comment>
<organism evidence="5 6">
    <name type="scientific">Chrysophaeum taylorii</name>
    <dbReference type="NCBI Taxonomy" id="2483200"/>
    <lineage>
        <taxon>Eukaryota</taxon>
        <taxon>Sar</taxon>
        <taxon>Stramenopiles</taxon>
        <taxon>Ochrophyta</taxon>
        <taxon>Pelagophyceae</taxon>
        <taxon>Pelagomonadales</taxon>
        <taxon>Pelagomonadaceae</taxon>
        <taxon>Chrysophaeum</taxon>
    </lineage>
</organism>
<evidence type="ECO:0000259" key="4">
    <source>
        <dbReference type="PROSITE" id="PS50222"/>
    </source>
</evidence>
<dbReference type="GO" id="GO:0000166">
    <property type="term" value="F:nucleotide binding"/>
    <property type="evidence" value="ECO:0007669"/>
    <property type="project" value="InterPro"/>
</dbReference>
<reference evidence="5" key="1">
    <citation type="submission" date="2023-01" db="EMBL/GenBank/DDBJ databases">
        <title>Metagenome sequencing of chrysophaentin producing Chrysophaeum taylorii.</title>
        <authorList>
            <person name="Davison J."/>
            <person name="Bewley C."/>
        </authorList>
    </citation>
    <scope>NUCLEOTIDE SEQUENCE</scope>
    <source>
        <strain evidence="5">NIES-1699</strain>
    </source>
</reference>
<evidence type="ECO:0000256" key="2">
    <source>
        <dbReference type="ARBA" id="ARBA00022837"/>
    </source>
</evidence>
<comment type="caution">
    <text evidence="5">The sequence shown here is derived from an EMBL/GenBank/DDBJ whole genome shotgun (WGS) entry which is preliminary data.</text>
</comment>
<dbReference type="Pfam" id="PF13499">
    <property type="entry name" value="EF-hand_7"/>
    <property type="match status" value="1"/>
</dbReference>
<dbReference type="Pfam" id="PF22725">
    <property type="entry name" value="GFO_IDH_MocA_C3"/>
    <property type="match status" value="1"/>
</dbReference>
<dbReference type="Gene3D" id="1.10.238.10">
    <property type="entry name" value="EF-hand"/>
    <property type="match status" value="1"/>
</dbReference>
<protein>
    <recommendedName>
        <fullName evidence="4">EF-hand domain-containing protein</fullName>
    </recommendedName>
</protein>
<dbReference type="InterPro" id="IPR002048">
    <property type="entry name" value="EF_hand_dom"/>
</dbReference>
<dbReference type="InterPro" id="IPR018247">
    <property type="entry name" value="EF_Hand_1_Ca_BS"/>
</dbReference>
<gene>
    <name evidence="5" type="ORF">CTAYLR_002640</name>
</gene>
<dbReference type="Gene3D" id="3.40.50.720">
    <property type="entry name" value="NAD(P)-binding Rossmann-like Domain"/>
    <property type="match status" value="1"/>
</dbReference>
<evidence type="ECO:0000256" key="3">
    <source>
        <dbReference type="ARBA" id="ARBA00023002"/>
    </source>
</evidence>
<sequence length="499" mass="54227">MLTAILLAVRPCIVEPFVWRSQGVPARREEPLAASRYDPCHSVYGCTPPQPGEFRGGNDAPSTVVGIGVVGCGRIGLVHLDTLSRASGARVVIVSNPTVEKAESAAKLFGVPEWTSDAEKVINHPDVEAVWICSPSSYHADQIHKCAAAGKHVFCEKPIATSLSETIGAIRAMERESLKLMTALQRRFDPSFSRVKAGILRGEIGDPIVVKLCSRDPAPPPASYVKGGGGIFKDMAIHDLDMARFLMASEPTEILASGMTCVSDDIVDLDGPERYDTANIICRFSNGREAIIDVCRQAPYGYDQRAEVLGSLGMLSTDNMFPTTANLYTAQHVGHADHPFDFFMSRYREAYAAETRAFVNSLVLDTPVPVSGQDGLIALIMAMAAGKSAEEKRWVSFAEIIGGDDSFEAGGAWIHRARMLIGKDIVTRDDVYAAFNAADIEQSGIISPWKLKEVLNRLGEYPSDAEVKKLIQVADLDQDGKISRLDFEDLFSAFLKDTA</sequence>
<dbReference type="Proteomes" id="UP001230188">
    <property type="component" value="Unassembled WGS sequence"/>
</dbReference>
<dbReference type="GO" id="GO:0005509">
    <property type="term" value="F:calcium ion binding"/>
    <property type="evidence" value="ECO:0007669"/>
    <property type="project" value="InterPro"/>
</dbReference>
<dbReference type="PROSITE" id="PS00018">
    <property type="entry name" value="EF_HAND_1"/>
    <property type="match status" value="1"/>
</dbReference>
<dbReference type="Gene3D" id="3.30.360.10">
    <property type="entry name" value="Dihydrodipicolinate Reductase, domain 2"/>
    <property type="match status" value="1"/>
</dbReference>
<name>A0AAD7UCG4_9STRA</name>
<dbReference type="PROSITE" id="PS50222">
    <property type="entry name" value="EF_HAND_2"/>
    <property type="match status" value="1"/>
</dbReference>
<proteinExistence type="inferred from homology"/>
<dbReference type="GO" id="GO:0016491">
    <property type="term" value="F:oxidoreductase activity"/>
    <property type="evidence" value="ECO:0007669"/>
    <property type="project" value="UniProtKB-KW"/>
</dbReference>
<dbReference type="InterPro" id="IPR036291">
    <property type="entry name" value="NAD(P)-bd_dom_sf"/>
</dbReference>
<dbReference type="GO" id="GO:0006740">
    <property type="term" value="P:NADPH regeneration"/>
    <property type="evidence" value="ECO:0007669"/>
    <property type="project" value="TreeGrafter"/>
</dbReference>
<dbReference type="SUPFAM" id="SSF51735">
    <property type="entry name" value="NAD(P)-binding Rossmann-fold domains"/>
    <property type="match status" value="1"/>
</dbReference>
<dbReference type="InterPro" id="IPR011992">
    <property type="entry name" value="EF-hand-dom_pair"/>
</dbReference>
<dbReference type="InterPro" id="IPR030827">
    <property type="entry name" value="Myo_inos_IolG"/>
</dbReference>
<dbReference type="GO" id="GO:0005737">
    <property type="term" value="C:cytoplasm"/>
    <property type="evidence" value="ECO:0007669"/>
    <property type="project" value="TreeGrafter"/>
</dbReference>
<evidence type="ECO:0000313" key="5">
    <source>
        <dbReference type="EMBL" id="KAJ8601884.1"/>
    </source>
</evidence>
<dbReference type="SUPFAM" id="SSF47473">
    <property type="entry name" value="EF-hand"/>
    <property type="match status" value="1"/>
</dbReference>
<dbReference type="PANTHER" id="PTHR42840">
    <property type="entry name" value="NAD(P)-BINDING ROSSMANN-FOLD SUPERFAMILY PROTEIN-RELATED"/>
    <property type="match status" value="1"/>
</dbReference>
<dbReference type="InterPro" id="IPR055170">
    <property type="entry name" value="GFO_IDH_MocA-like_dom"/>
</dbReference>
<accession>A0AAD7UCG4</accession>
<dbReference type="Pfam" id="PF01408">
    <property type="entry name" value="GFO_IDH_MocA"/>
    <property type="match status" value="1"/>
</dbReference>
<dbReference type="InterPro" id="IPR000683">
    <property type="entry name" value="Gfo/Idh/MocA-like_OxRdtase_N"/>
</dbReference>
<dbReference type="AlphaFoldDB" id="A0AAD7UCG4"/>
<dbReference type="PANTHER" id="PTHR42840:SF3">
    <property type="entry name" value="BINDING ROSSMANN FOLD OXIDOREDUCTASE, PUTATIVE (AFU_ORTHOLOGUE AFUA_2G10240)-RELATED"/>
    <property type="match status" value="1"/>
</dbReference>
<dbReference type="SUPFAM" id="SSF55347">
    <property type="entry name" value="Glyceraldehyde-3-phosphate dehydrogenase-like, C-terminal domain"/>
    <property type="match status" value="1"/>
</dbReference>
<dbReference type="EMBL" id="JAQMWT010000398">
    <property type="protein sequence ID" value="KAJ8601884.1"/>
    <property type="molecule type" value="Genomic_DNA"/>
</dbReference>
<feature type="domain" description="EF-hand" evidence="4">
    <location>
        <begin position="462"/>
        <end position="497"/>
    </location>
</feature>
<keyword evidence="6" id="KW-1185">Reference proteome</keyword>
<dbReference type="NCBIfam" id="TIGR04380">
    <property type="entry name" value="myo_inos_iolG"/>
    <property type="match status" value="1"/>
</dbReference>
<dbReference type="SMART" id="SM00054">
    <property type="entry name" value="EFh"/>
    <property type="match status" value="2"/>
</dbReference>
<keyword evidence="2" id="KW-0106">Calcium</keyword>